<evidence type="ECO:0000256" key="8">
    <source>
        <dbReference type="ARBA" id="ARBA00022857"/>
    </source>
</evidence>
<dbReference type="AlphaFoldDB" id="A0A0R2HMF5"/>
<dbReference type="EMBL" id="JQBL01000003">
    <property type="protein sequence ID" value="KRN51031.1"/>
    <property type="molecule type" value="Genomic_DNA"/>
</dbReference>
<dbReference type="GO" id="GO:0046872">
    <property type="term" value="F:metal ion binding"/>
    <property type="evidence" value="ECO:0007669"/>
    <property type="project" value="UniProtKB-UniRule"/>
</dbReference>
<evidence type="ECO:0000256" key="14">
    <source>
        <dbReference type="ARBA" id="ARBA00025153"/>
    </source>
</evidence>
<feature type="binding site" evidence="18">
    <location>
        <position position="154"/>
    </location>
    <ligand>
        <name>(6S)-NADPHX</name>
        <dbReference type="ChEBI" id="CHEBI:64076"/>
    </ligand>
</feature>
<proteinExistence type="inferred from homology"/>
<dbReference type="PROSITE" id="PS51385">
    <property type="entry name" value="YJEF_N"/>
    <property type="match status" value="1"/>
</dbReference>
<dbReference type="InterPro" id="IPR036652">
    <property type="entry name" value="YjeF_N_dom_sf"/>
</dbReference>
<evidence type="ECO:0000256" key="16">
    <source>
        <dbReference type="ARBA" id="ARBA00049209"/>
    </source>
</evidence>
<comment type="caution">
    <text evidence="22">The sequence shown here is derived from an EMBL/GenBank/DDBJ whole genome shotgun (WGS) entry which is preliminary data.</text>
</comment>
<comment type="function">
    <text evidence="17">Catalyzes the dehydration of the S-form of NAD(P)HX at the expense of ADP, which is converted to AMP. Together with NAD(P)HX epimerase, which catalyzes the epimerization of the S- and R-forms, the enzyme allows the repair of both epimers of NAD(P)HX, a damaged form of NAD(P)H that is a result of enzymatic or heat-dependent hydration.</text>
</comment>
<feature type="binding site" evidence="17">
    <location>
        <position position="428"/>
    </location>
    <ligand>
        <name>(6S)-NADPHX</name>
        <dbReference type="ChEBI" id="CHEBI:64076"/>
    </ligand>
</feature>
<dbReference type="GO" id="GO:0110051">
    <property type="term" value="P:metabolite repair"/>
    <property type="evidence" value="ECO:0007669"/>
    <property type="project" value="TreeGrafter"/>
</dbReference>
<sequence>MYVGSQNQLKAYDAYLIEHGYTIEQLIDYASDALLKHISSYQHIGILVGPGNNGADGLSLGLKLDETGKDVCIYYIGDYSRFSQGNRYYFNQCLDQLRMINLDETFIDEKELNRHDVIVDAFFGFGLNSAPRGLYKSVIDLINLSYRGDVIAVDCPTGLNCNTGTPYSTVLFAQKTIALSALKEGFLNPESQVFTGDVVVEELAIDNPFMEAGLYALFDKQDAQSMIKQRRYDGYKNMYGIDLLICGSHQYRGAPILSAKGALYSGAGIIKVMSDEKVIDLLPLSLPECIGISRYKPITKEELQGYDAILIGCGLSLEKESYLLTSDVLVNANSPLVIDADALTILSTNMSLLKDISVPVILTPHIGEFKRMWPYEEGADLMEEATAFAKAYDVILVLKGPHTIITDGTEHYRIASGNKAMAVGGMGDTLAGMITSFLGQGYAPLSAALLGTYIHGFTGDILARKRYTVMPELLAEQIPCAMYILSQKIEE</sequence>
<keyword evidence="12 17" id="KW-0456">Lyase</keyword>
<dbReference type="SUPFAM" id="SSF53613">
    <property type="entry name" value="Ribokinase-like"/>
    <property type="match status" value="1"/>
</dbReference>
<evidence type="ECO:0000256" key="5">
    <source>
        <dbReference type="ARBA" id="ARBA00022723"/>
    </source>
</evidence>
<evidence type="ECO:0000259" key="21">
    <source>
        <dbReference type="PROSITE" id="PS51385"/>
    </source>
</evidence>
<dbReference type="PANTHER" id="PTHR12592:SF0">
    <property type="entry name" value="ATP-DEPENDENT (S)-NAD(P)H-HYDRATE DEHYDRATASE"/>
    <property type="match status" value="1"/>
</dbReference>
<keyword evidence="5 18" id="KW-0479">Metal-binding</keyword>
<feature type="binding site" evidence="17">
    <location>
        <position position="314"/>
    </location>
    <ligand>
        <name>(6S)-NADPHX</name>
        <dbReference type="ChEBI" id="CHEBI:64076"/>
    </ligand>
</feature>
<name>A0A0R2HMF5_9FIRM</name>
<dbReference type="PROSITE" id="PS01050">
    <property type="entry name" value="YJEF_C_2"/>
    <property type="match status" value="1"/>
</dbReference>
<keyword evidence="9 18" id="KW-0630">Potassium</keyword>
<protein>
    <recommendedName>
        <fullName evidence="19">Bifunctional NAD(P)H-hydrate repair enzyme</fullName>
    </recommendedName>
    <alternativeName>
        <fullName evidence="19">Nicotinamide nucleotide repair protein</fullName>
    </alternativeName>
    <domain>
        <recommendedName>
            <fullName evidence="19">ADP-dependent (S)-NAD(P)H-hydrate dehydratase</fullName>
            <ecNumber evidence="19">4.2.1.136</ecNumber>
        </recommendedName>
        <alternativeName>
            <fullName evidence="19">ADP-dependent NAD(P)HX dehydratase</fullName>
        </alternativeName>
    </domain>
    <domain>
        <recommendedName>
            <fullName evidence="19">NAD(P)H-hydrate epimerase</fullName>
            <ecNumber evidence="19">5.1.99.6</ecNumber>
        </recommendedName>
    </domain>
</protein>
<dbReference type="NCBIfam" id="TIGR00196">
    <property type="entry name" value="yjeF_cterm"/>
    <property type="match status" value="1"/>
</dbReference>
<dbReference type="InterPro" id="IPR030677">
    <property type="entry name" value="Nnr"/>
</dbReference>
<feature type="binding site" evidence="18">
    <location>
        <position position="53"/>
    </location>
    <ligand>
        <name>K(+)</name>
        <dbReference type="ChEBI" id="CHEBI:29103"/>
    </ligand>
</feature>
<dbReference type="Pfam" id="PF03853">
    <property type="entry name" value="YjeF_N"/>
    <property type="match status" value="1"/>
</dbReference>
<evidence type="ECO:0000256" key="9">
    <source>
        <dbReference type="ARBA" id="ARBA00022958"/>
    </source>
</evidence>
<dbReference type="InterPro" id="IPR029056">
    <property type="entry name" value="Ribokinase-like"/>
</dbReference>
<gene>
    <name evidence="18" type="primary">nnrE</name>
    <name evidence="17" type="synonym">nnrD</name>
    <name evidence="22" type="ORF">IV49_GL001104</name>
</gene>
<dbReference type="InterPro" id="IPR004443">
    <property type="entry name" value="YjeF_N_dom"/>
</dbReference>
<dbReference type="Gene3D" id="3.40.1190.20">
    <property type="match status" value="1"/>
</dbReference>
<dbReference type="CDD" id="cd01171">
    <property type="entry name" value="YXKO-related"/>
    <property type="match status" value="1"/>
</dbReference>
<feature type="binding site" evidence="18">
    <location>
        <begin position="52"/>
        <end position="56"/>
    </location>
    <ligand>
        <name>(6S)-NADPHX</name>
        <dbReference type="ChEBI" id="CHEBI:64076"/>
    </ligand>
</feature>
<comment type="catalytic activity">
    <reaction evidence="16 17 19">
        <text>(6S)-NADPHX + ADP = AMP + phosphate + NADPH + H(+)</text>
        <dbReference type="Rhea" id="RHEA:32235"/>
        <dbReference type="ChEBI" id="CHEBI:15378"/>
        <dbReference type="ChEBI" id="CHEBI:43474"/>
        <dbReference type="ChEBI" id="CHEBI:57783"/>
        <dbReference type="ChEBI" id="CHEBI:64076"/>
        <dbReference type="ChEBI" id="CHEBI:456215"/>
        <dbReference type="ChEBI" id="CHEBI:456216"/>
        <dbReference type="EC" id="4.2.1.136"/>
    </reaction>
</comment>
<feature type="domain" description="YjeF C-terminal" evidence="20">
    <location>
        <begin position="219"/>
        <end position="485"/>
    </location>
</feature>
<comment type="catalytic activity">
    <reaction evidence="2 18 19">
        <text>(6R)-NADPHX = (6S)-NADPHX</text>
        <dbReference type="Rhea" id="RHEA:32227"/>
        <dbReference type="ChEBI" id="CHEBI:64076"/>
        <dbReference type="ChEBI" id="CHEBI:64077"/>
        <dbReference type="EC" id="5.1.99.6"/>
    </reaction>
</comment>
<dbReference type="SUPFAM" id="SSF64153">
    <property type="entry name" value="YjeF N-terminal domain-like"/>
    <property type="match status" value="1"/>
</dbReference>
<dbReference type="GO" id="GO:0005524">
    <property type="term" value="F:ATP binding"/>
    <property type="evidence" value="ECO:0007669"/>
    <property type="project" value="UniProtKB-UniRule"/>
</dbReference>
<dbReference type="RefSeq" id="WP_031588651.1">
    <property type="nucleotide sequence ID" value="NZ_JNKN01000004.1"/>
</dbReference>
<evidence type="ECO:0000256" key="7">
    <source>
        <dbReference type="ARBA" id="ARBA00022840"/>
    </source>
</evidence>
<feature type="binding site" evidence="17">
    <location>
        <position position="427"/>
    </location>
    <ligand>
        <name>AMP</name>
        <dbReference type="ChEBI" id="CHEBI:456215"/>
    </ligand>
</feature>
<dbReference type="Proteomes" id="UP000051841">
    <property type="component" value="Unassembled WGS sequence"/>
</dbReference>
<dbReference type="Gene3D" id="3.40.50.10260">
    <property type="entry name" value="YjeF N-terminal domain"/>
    <property type="match status" value="1"/>
</dbReference>
<feature type="binding site" evidence="17">
    <location>
        <begin position="399"/>
        <end position="403"/>
    </location>
    <ligand>
        <name>AMP</name>
        <dbReference type="ChEBI" id="CHEBI:456215"/>
    </ligand>
</feature>
<feature type="domain" description="YjeF N-terminal" evidence="21">
    <location>
        <begin position="9"/>
        <end position="211"/>
    </location>
</feature>
<feature type="binding site" evidence="17">
    <location>
        <position position="365"/>
    </location>
    <ligand>
        <name>(6S)-NADPHX</name>
        <dbReference type="ChEBI" id="CHEBI:64076"/>
    </ligand>
</feature>
<comment type="cofactor">
    <cofactor evidence="17">
        <name>Mg(2+)</name>
        <dbReference type="ChEBI" id="CHEBI:18420"/>
    </cofactor>
</comment>
<dbReference type="EC" id="4.2.1.136" evidence="19"/>
<comment type="similarity">
    <text evidence="18">Belongs to the NnrE/AIBP family.</text>
</comment>
<keyword evidence="6 17" id="KW-0547">Nucleotide-binding</keyword>
<dbReference type="Pfam" id="PF01256">
    <property type="entry name" value="Carb_kinase"/>
    <property type="match status" value="1"/>
</dbReference>
<evidence type="ECO:0000313" key="22">
    <source>
        <dbReference type="EMBL" id="KRN51031.1"/>
    </source>
</evidence>
<dbReference type="GO" id="GO:0052856">
    <property type="term" value="F:NAD(P)HX epimerase activity"/>
    <property type="evidence" value="ECO:0007669"/>
    <property type="project" value="UniProtKB-UniRule"/>
</dbReference>
<accession>A0A0R2HMF5</accession>
<dbReference type="PANTHER" id="PTHR12592">
    <property type="entry name" value="ATP-DEPENDENT (S)-NAD(P)H-HYDRATE DEHYDRATASE FAMILY MEMBER"/>
    <property type="match status" value="1"/>
</dbReference>
<feature type="binding site" evidence="18">
    <location>
        <position position="120"/>
    </location>
    <ligand>
        <name>K(+)</name>
        <dbReference type="ChEBI" id="CHEBI:29103"/>
    </ligand>
</feature>
<feature type="binding site" evidence="18">
    <location>
        <position position="157"/>
    </location>
    <ligand>
        <name>K(+)</name>
        <dbReference type="ChEBI" id="CHEBI:29103"/>
    </ligand>
</feature>
<dbReference type="GO" id="GO:0046496">
    <property type="term" value="P:nicotinamide nucleotide metabolic process"/>
    <property type="evidence" value="ECO:0007669"/>
    <property type="project" value="UniProtKB-UniRule"/>
</dbReference>
<dbReference type="InterPro" id="IPR017953">
    <property type="entry name" value="Carbohydrate_kinase_pred_CS"/>
</dbReference>
<dbReference type="GO" id="GO:0052855">
    <property type="term" value="F:ADP-dependent NAD(P)H-hydrate dehydratase activity"/>
    <property type="evidence" value="ECO:0007669"/>
    <property type="project" value="UniProtKB-UniRule"/>
</dbReference>
<comment type="similarity">
    <text evidence="17">Belongs to the NnrD/CARKD family.</text>
</comment>
<keyword evidence="8 17" id="KW-0521">NADP</keyword>
<evidence type="ECO:0000256" key="15">
    <source>
        <dbReference type="ARBA" id="ARBA00048238"/>
    </source>
</evidence>
<evidence type="ECO:0000256" key="17">
    <source>
        <dbReference type="HAMAP-Rule" id="MF_01965"/>
    </source>
</evidence>
<dbReference type="HAMAP" id="MF_01965">
    <property type="entry name" value="NADHX_dehydratase"/>
    <property type="match status" value="1"/>
</dbReference>
<evidence type="ECO:0000256" key="18">
    <source>
        <dbReference type="HAMAP-Rule" id="MF_01966"/>
    </source>
</evidence>
<dbReference type="PATRIC" id="fig|1410657.5.peg.1145"/>
<comment type="similarity">
    <text evidence="4 19">In the C-terminal section; belongs to the NnrD/CARKD family.</text>
</comment>
<dbReference type="PROSITE" id="PS51383">
    <property type="entry name" value="YJEF_C_3"/>
    <property type="match status" value="1"/>
</dbReference>
<comment type="cofactor">
    <cofactor evidence="18 19">
        <name>K(+)</name>
        <dbReference type="ChEBI" id="CHEBI:29103"/>
    </cofactor>
    <text evidence="18 19">Binds 1 potassium ion per subunit.</text>
</comment>
<dbReference type="HAMAP" id="MF_01966">
    <property type="entry name" value="NADHX_epimerase"/>
    <property type="match status" value="1"/>
</dbReference>
<evidence type="ECO:0000256" key="1">
    <source>
        <dbReference type="ARBA" id="ARBA00000013"/>
    </source>
</evidence>
<feature type="binding site" evidence="18">
    <location>
        <begin position="124"/>
        <end position="130"/>
    </location>
    <ligand>
        <name>(6S)-NADPHX</name>
        <dbReference type="ChEBI" id="CHEBI:64076"/>
    </ligand>
</feature>
<comment type="function">
    <text evidence="14 19">Bifunctional enzyme that catalyzes the epimerization of the S- and R-forms of NAD(P)HX and the dehydration of the S-form of NAD(P)HX at the expense of ADP, which is converted to AMP. This allows the repair of both epimers of NAD(P)HX, a damaged form of NAD(P)H that is a result of enzymatic or heat-dependent hydration.</text>
</comment>
<evidence type="ECO:0000256" key="10">
    <source>
        <dbReference type="ARBA" id="ARBA00023027"/>
    </source>
</evidence>
<evidence type="ECO:0000256" key="4">
    <source>
        <dbReference type="ARBA" id="ARBA00009524"/>
    </source>
</evidence>
<dbReference type="PIRSF" id="PIRSF017184">
    <property type="entry name" value="Nnr"/>
    <property type="match status" value="1"/>
</dbReference>
<evidence type="ECO:0000256" key="12">
    <source>
        <dbReference type="ARBA" id="ARBA00023239"/>
    </source>
</evidence>
<evidence type="ECO:0000256" key="2">
    <source>
        <dbReference type="ARBA" id="ARBA00000909"/>
    </source>
</evidence>
<reference evidence="22 23" key="1">
    <citation type="journal article" date="2015" name="Genome Announc.">
        <title>Expanding the biotechnology potential of lactobacilli through comparative genomics of 213 strains and associated genera.</title>
        <authorList>
            <person name="Sun Z."/>
            <person name="Harris H.M."/>
            <person name="McCann A."/>
            <person name="Guo C."/>
            <person name="Argimon S."/>
            <person name="Zhang W."/>
            <person name="Yang X."/>
            <person name="Jeffery I.B."/>
            <person name="Cooney J.C."/>
            <person name="Kagawa T.F."/>
            <person name="Liu W."/>
            <person name="Song Y."/>
            <person name="Salvetti E."/>
            <person name="Wrobel A."/>
            <person name="Rasinkangas P."/>
            <person name="Parkhill J."/>
            <person name="Rea M.C."/>
            <person name="O'Sullivan O."/>
            <person name="Ritari J."/>
            <person name="Douillard F.P."/>
            <person name="Paul Ross R."/>
            <person name="Yang R."/>
            <person name="Briner A.E."/>
            <person name="Felis G.E."/>
            <person name="de Vos W.M."/>
            <person name="Barrangou R."/>
            <person name="Klaenhammer T.R."/>
            <person name="Caufield P.W."/>
            <person name="Cui Y."/>
            <person name="Zhang H."/>
            <person name="O'Toole P.W."/>
        </authorList>
    </citation>
    <scope>NUCLEOTIDE SEQUENCE [LARGE SCALE GENOMIC DNA]</scope>
    <source>
        <strain evidence="22 23">DSM 20405</strain>
    </source>
</reference>
<comment type="catalytic activity">
    <reaction evidence="15 17 19">
        <text>(6S)-NADHX + ADP = AMP + phosphate + NADH + H(+)</text>
        <dbReference type="Rhea" id="RHEA:32223"/>
        <dbReference type="ChEBI" id="CHEBI:15378"/>
        <dbReference type="ChEBI" id="CHEBI:43474"/>
        <dbReference type="ChEBI" id="CHEBI:57945"/>
        <dbReference type="ChEBI" id="CHEBI:64074"/>
        <dbReference type="ChEBI" id="CHEBI:456215"/>
        <dbReference type="ChEBI" id="CHEBI:456216"/>
        <dbReference type="EC" id="4.2.1.136"/>
    </reaction>
</comment>
<evidence type="ECO:0000256" key="19">
    <source>
        <dbReference type="PIRNR" id="PIRNR017184"/>
    </source>
</evidence>
<evidence type="ECO:0000256" key="3">
    <source>
        <dbReference type="ARBA" id="ARBA00006001"/>
    </source>
</evidence>
<dbReference type="InterPro" id="IPR000631">
    <property type="entry name" value="CARKD"/>
</dbReference>
<organism evidence="22 23">
    <name type="scientific">Kandleria vitulina DSM 20405</name>
    <dbReference type="NCBI Taxonomy" id="1410657"/>
    <lineage>
        <taxon>Bacteria</taxon>
        <taxon>Bacillati</taxon>
        <taxon>Bacillota</taxon>
        <taxon>Erysipelotrichia</taxon>
        <taxon>Erysipelotrichales</taxon>
        <taxon>Coprobacillaceae</taxon>
        <taxon>Kandleria</taxon>
    </lineage>
</organism>
<evidence type="ECO:0000256" key="13">
    <source>
        <dbReference type="ARBA" id="ARBA00023268"/>
    </source>
</evidence>
<feature type="binding site" evidence="17">
    <location>
        <position position="254"/>
    </location>
    <ligand>
        <name>(6S)-NADPHX</name>
        <dbReference type="ChEBI" id="CHEBI:64076"/>
    </ligand>
</feature>
<evidence type="ECO:0000256" key="11">
    <source>
        <dbReference type="ARBA" id="ARBA00023235"/>
    </source>
</evidence>
<keyword evidence="7 17" id="KW-0067">ATP-binding</keyword>
<keyword evidence="10 17" id="KW-0520">NAD</keyword>
<keyword evidence="11 18" id="KW-0413">Isomerase</keyword>
<comment type="function">
    <text evidence="18">Catalyzes the epimerization of the S- and R-forms of NAD(P)HX, a damaged form of NAD(P)H that is a result of enzymatic or heat-dependent hydration. This is a prerequisite for the S-specific NAD(P)H-hydrate dehydratase to allow the repair of both epimers of NAD(P)HX.</text>
</comment>
<keyword evidence="23" id="KW-1185">Reference proteome</keyword>
<keyword evidence="13" id="KW-0511">Multifunctional enzyme</keyword>
<comment type="similarity">
    <text evidence="3 19">In the N-terminal section; belongs to the NnrE/AIBP family.</text>
</comment>
<evidence type="ECO:0000259" key="20">
    <source>
        <dbReference type="PROSITE" id="PS51383"/>
    </source>
</evidence>
<evidence type="ECO:0000313" key="23">
    <source>
        <dbReference type="Proteomes" id="UP000051841"/>
    </source>
</evidence>
<dbReference type="EC" id="5.1.99.6" evidence="19"/>
<comment type="catalytic activity">
    <reaction evidence="1 18 19">
        <text>(6R)-NADHX = (6S)-NADHX</text>
        <dbReference type="Rhea" id="RHEA:32215"/>
        <dbReference type="ChEBI" id="CHEBI:64074"/>
        <dbReference type="ChEBI" id="CHEBI:64075"/>
        <dbReference type="EC" id="5.1.99.6"/>
    </reaction>
</comment>
<evidence type="ECO:0000256" key="6">
    <source>
        <dbReference type="ARBA" id="ARBA00022741"/>
    </source>
</evidence>
<dbReference type="NCBIfam" id="TIGR00197">
    <property type="entry name" value="yjeF_nterm"/>
    <property type="match status" value="1"/>
</dbReference>
<feature type="binding site" evidence="18">
    <location>
        <position position="135"/>
    </location>
    <ligand>
        <name>(6S)-NADPHX</name>
        <dbReference type="ChEBI" id="CHEBI:64076"/>
    </ligand>
</feature>
<comment type="subunit">
    <text evidence="17">Homotetramer.</text>
</comment>